<dbReference type="AlphaFoldDB" id="A0AAN5CLQ7"/>
<feature type="transmembrane region" description="Helical" evidence="7">
    <location>
        <begin position="445"/>
        <end position="469"/>
    </location>
</feature>
<dbReference type="Proteomes" id="UP001328107">
    <property type="component" value="Unassembled WGS sequence"/>
</dbReference>
<feature type="non-terminal residue" evidence="8">
    <location>
        <position position="1"/>
    </location>
</feature>
<evidence type="ECO:0000256" key="5">
    <source>
        <dbReference type="ARBA" id="ARBA00022729"/>
    </source>
</evidence>
<dbReference type="PANTHER" id="PTHR48043">
    <property type="entry name" value="EG:EG0003.4 PROTEIN-RELATED"/>
    <property type="match status" value="1"/>
</dbReference>
<evidence type="ECO:0000256" key="4">
    <source>
        <dbReference type="ARBA" id="ARBA00022679"/>
    </source>
</evidence>
<gene>
    <name evidence="8" type="ORF">PMAYCL1PPCAC_16952</name>
</gene>
<comment type="catalytic activity">
    <reaction evidence="6">
        <text>glucuronate acceptor + UDP-alpha-D-glucuronate = acceptor beta-D-glucuronoside + UDP + H(+)</text>
        <dbReference type="Rhea" id="RHEA:21032"/>
        <dbReference type="ChEBI" id="CHEBI:15378"/>
        <dbReference type="ChEBI" id="CHEBI:58052"/>
        <dbReference type="ChEBI" id="CHEBI:58223"/>
        <dbReference type="ChEBI" id="CHEBI:132367"/>
        <dbReference type="ChEBI" id="CHEBI:132368"/>
        <dbReference type="EC" id="2.4.1.17"/>
    </reaction>
</comment>
<accession>A0AAN5CLQ7</accession>
<dbReference type="InterPro" id="IPR002213">
    <property type="entry name" value="UDP_glucos_trans"/>
</dbReference>
<evidence type="ECO:0000256" key="1">
    <source>
        <dbReference type="ARBA" id="ARBA00009995"/>
    </source>
</evidence>
<dbReference type="SUPFAM" id="SSF53756">
    <property type="entry name" value="UDP-Glycosyltransferase/glycogen phosphorylase"/>
    <property type="match status" value="1"/>
</dbReference>
<dbReference type="PANTHER" id="PTHR48043:SF23">
    <property type="entry name" value="UDP-GLUCURONOSYLTRANSFERASE"/>
    <property type="match status" value="1"/>
</dbReference>
<dbReference type="EMBL" id="BTRK01000004">
    <property type="protein sequence ID" value="GMR46757.1"/>
    <property type="molecule type" value="Genomic_DNA"/>
</dbReference>
<keyword evidence="7" id="KW-0812">Transmembrane</keyword>
<keyword evidence="7" id="KW-0472">Membrane</keyword>
<sequence>RFLVYNPLFGRSHVNFMGKLADVLVDAGHEVVMLAPVVNYKATSVGSTKVQKVIKVPPSPKSIEYTDVTADTTSSNMWRSQSFTTVWKAFYKLFSIVSKKSFLATLNHPGLLDSLRAEHFDAAISEPMDKCGYGIFHYLGIKNVAASLSIAAFEGSFEVTGNPSFPSYVPVANTLSLSFGKLFIPYMSAPIEQLFRDKFGTDFPGIAELLGQSSLWFLNNEPLIEFPRPITHQIIDIGGISVSTGHSPLNETWSALLDLRPHSVLLSFGTVAKSSLMPDEYKQSIREVSFPDVTFIWKYEKPEHKISEGIENLFETTWVPQNDLLYDSRLSLFITHCGQGSTTEATTAGVPLIVIPVLADQKRNAATGIVLEKEALERTKELADAINEVLENPKYRDNARAVGEMIRSRPFSPRETFVRNMEFLARFGPLRQLDHAGKELNFIQYYIIDVLIFLSAIAITIVCVVFRIAKLLLSLCFKSAKAKKE</sequence>
<proteinExistence type="inferred from homology"/>
<evidence type="ECO:0000256" key="2">
    <source>
        <dbReference type="ARBA" id="ARBA00012544"/>
    </source>
</evidence>
<dbReference type="CDD" id="cd03784">
    <property type="entry name" value="GT1_Gtf-like"/>
    <property type="match status" value="1"/>
</dbReference>
<evidence type="ECO:0000256" key="7">
    <source>
        <dbReference type="SAM" id="Phobius"/>
    </source>
</evidence>
<keyword evidence="7" id="KW-1133">Transmembrane helix</keyword>
<reference evidence="9" key="1">
    <citation type="submission" date="2022-10" db="EMBL/GenBank/DDBJ databases">
        <title>Genome assembly of Pristionchus species.</title>
        <authorList>
            <person name="Yoshida K."/>
            <person name="Sommer R.J."/>
        </authorList>
    </citation>
    <scope>NUCLEOTIDE SEQUENCE [LARGE SCALE GENOMIC DNA]</scope>
    <source>
        <strain evidence="9">RS5460</strain>
    </source>
</reference>
<evidence type="ECO:0000256" key="3">
    <source>
        <dbReference type="ARBA" id="ARBA00022676"/>
    </source>
</evidence>
<dbReference type="InterPro" id="IPR050271">
    <property type="entry name" value="UDP-glycosyltransferase"/>
</dbReference>
<dbReference type="GO" id="GO:0015020">
    <property type="term" value="F:glucuronosyltransferase activity"/>
    <property type="evidence" value="ECO:0007669"/>
    <property type="project" value="UniProtKB-EC"/>
</dbReference>
<evidence type="ECO:0000313" key="8">
    <source>
        <dbReference type="EMBL" id="GMR46757.1"/>
    </source>
</evidence>
<comment type="similarity">
    <text evidence="1">Belongs to the UDP-glycosyltransferase family.</text>
</comment>
<organism evidence="8 9">
    <name type="scientific">Pristionchus mayeri</name>
    <dbReference type="NCBI Taxonomy" id="1317129"/>
    <lineage>
        <taxon>Eukaryota</taxon>
        <taxon>Metazoa</taxon>
        <taxon>Ecdysozoa</taxon>
        <taxon>Nematoda</taxon>
        <taxon>Chromadorea</taxon>
        <taxon>Rhabditida</taxon>
        <taxon>Rhabditina</taxon>
        <taxon>Diplogasteromorpha</taxon>
        <taxon>Diplogasteroidea</taxon>
        <taxon>Neodiplogasteridae</taxon>
        <taxon>Pristionchus</taxon>
    </lineage>
</organism>
<dbReference type="Pfam" id="PF00201">
    <property type="entry name" value="UDPGT"/>
    <property type="match status" value="1"/>
</dbReference>
<dbReference type="EC" id="2.4.1.17" evidence="2"/>
<name>A0AAN5CLQ7_9BILA</name>
<dbReference type="FunFam" id="3.40.50.2000:FF:000201">
    <property type="entry name" value="UDP-glucuronosyltransferase"/>
    <property type="match status" value="1"/>
</dbReference>
<protein>
    <recommendedName>
        <fullName evidence="2">glucuronosyltransferase</fullName>
        <ecNumber evidence="2">2.4.1.17</ecNumber>
    </recommendedName>
</protein>
<keyword evidence="9" id="KW-1185">Reference proteome</keyword>
<evidence type="ECO:0000313" key="9">
    <source>
        <dbReference type="Proteomes" id="UP001328107"/>
    </source>
</evidence>
<keyword evidence="5" id="KW-0732">Signal</keyword>
<keyword evidence="3" id="KW-0328">Glycosyltransferase</keyword>
<dbReference type="Gene3D" id="3.40.50.2000">
    <property type="entry name" value="Glycogen Phosphorylase B"/>
    <property type="match status" value="2"/>
</dbReference>
<keyword evidence="4" id="KW-0808">Transferase</keyword>
<evidence type="ECO:0000256" key="6">
    <source>
        <dbReference type="ARBA" id="ARBA00047475"/>
    </source>
</evidence>
<comment type="caution">
    <text evidence="8">The sequence shown here is derived from an EMBL/GenBank/DDBJ whole genome shotgun (WGS) entry which is preliminary data.</text>
</comment>